<dbReference type="FunFam" id="3.40.50.1820:FF:000220">
    <property type="entry name" value="4,5:9,10-diseco-3-hydroxy-5,9,17-trioxoandrosta-1(10),2-diene-4-oate hydrolase"/>
    <property type="match status" value="1"/>
</dbReference>
<comment type="pathway">
    <text evidence="10">Steroid biosynthesis.</text>
</comment>
<evidence type="ECO:0000256" key="13">
    <source>
        <dbReference type="ARBA" id="ARBA00066954"/>
    </source>
</evidence>
<keyword evidence="3" id="KW-0058">Aromatic hydrocarbons catabolism</keyword>
<keyword evidence="5" id="KW-0442">Lipid degradation</keyword>
<protein>
    <recommendedName>
        <fullName evidence="14">4,5:9,10-diseco-3-hydroxy-5,9,17-trioxoandrosta-1(10),2-diene-4-oate hydrolase</fullName>
        <ecNumber evidence="13">3.7.1.17</ecNumber>
        <ecNumber evidence="12">3.7.1.8</ecNumber>
    </recommendedName>
    <alternativeName>
        <fullName evidence="15">2-hydroxy-6-oxo-6-phenylhexa-2,4-dienoate hydrolase</fullName>
    </alternativeName>
    <alternativeName>
        <fullName evidence="16">Meta-cleavage product hydrolase</fullName>
    </alternativeName>
</protein>
<dbReference type="PRINTS" id="PR00412">
    <property type="entry name" value="EPOXHYDRLASE"/>
</dbReference>
<dbReference type="PRINTS" id="PR00111">
    <property type="entry name" value="ABHYDROLASE"/>
</dbReference>
<evidence type="ECO:0000256" key="1">
    <source>
        <dbReference type="ARBA" id="ARBA00005202"/>
    </source>
</evidence>
<dbReference type="EC" id="3.7.1.17" evidence="13"/>
<evidence type="ECO:0000256" key="16">
    <source>
        <dbReference type="ARBA" id="ARBA00079942"/>
    </source>
</evidence>
<feature type="domain" description="AB hydrolase-1" evidence="17">
    <location>
        <begin position="40"/>
        <end position="277"/>
    </location>
</feature>
<evidence type="ECO:0000256" key="12">
    <source>
        <dbReference type="ARBA" id="ARBA00066787"/>
    </source>
</evidence>
<evidence type="ECO:0000313" key="19">
    <source>
        <dbReference type="Proteomes" id="UP000467236"/>
    </source>
</evidence>
<dbReference type="PANTHER" id="PTHR46438">
    <property type="entry name" value="ALPHA/BETA-HYDROLASES SUPERFAMILY PROTEIN"/>
    <property type="match status" value="1"/>
</dbReference>
<proteinExistence type="inferred from homology"/>
<dbReference type="GO" id="GO:0102296">
    <property type="term" value="F:4,5-9,10-diseco-3-hydroxy-5,9,17-trioxoandrosta-1(10),2-diene-4-oate hydrolase activity"/>
    <property type="evidence" value="ECO:0007669"/>
    <property type="project" value="UniProtKB-EC"/>
</dbReference>
<comment type="similarity">
    <text evidence="11">Belongs to the AB hydrolase superfamily. HsaD family.</text>
</comment>
<dbReference type="InterPro" id="IPR000073">
    <property type="entry name" value="AB_hydrolase_1"/>
</dbReference>
<comment type="pathway">
    <text evidence="1">Lipid metabolism; steroid biosynthesis.</text>
</comment>
<dbReference type="SUPFAM" id="SSF53474">
    <property type="entry name" value="alpha/beta-Hydrolases"/>
    <property type="match status" value="1"/>
</dbReference>
<dbReference type="PANTHER" id="PTHR46438:SF11">
    <property type="entry name" value="LIPASE-RELATED"/>
    <property type="match status" value="1"/>
</dbReference>
<evidence type="ECO:0000256" key="4">
    <source>
        <dbReference type="ARBA" id="ARBA00022801"/>
    </source>
</evidence>
<dbReference type="Proteomes" id="UP000467236">
    <property type="component" value="Chromosome"/>
</dbReference>
<dbReference type="EMBL" id="AP022575">
    <property type="protein sequence ID" value="BBX75947.1"/>
    <property type="molecule type" value="Genomic_DNA"/>
</dbReference>
<dbReference type="Pfam" id="PF00561">
    <property type="entry name" value="Abhydrolase_1"/>
    <property type="match status" value="1"/>
</dbReference>
<comment type="catalytic activity">
    <reaction evidence="7">
        <text>(1E,2Z)-3-hydroxy-5,9,17-trioxo-4,5:9,10-disecoandrosta-1(10),2-dien-4-oate + H2O = 3-[(3aS,4S,7aS)-7a-methyl-1,5-dioxo-octahydro-1H-inden-4-yl]propanoate + (2Z,4Z)-2-hydroxyhexa-2,4-dienoate + H(+)</text>
        <dbReference type="Rhea" id="RHEA:32035"/>
        <dbReference type="ChEBI" id="CHEBI:15377"/>
        <dbReference type="ChEBI" id="CHEBI:15378"/>
        <dbReference type="ChEBI" id="CHEBI:63690"/>
        <dbReference type="ChEBI" id="CHEBI:63692"/>
        <dbReference type="ChEBI" id="CHEBI:63693"/>
        <dbReference type="EC" id="3.7.1.17"/>
    </reaction>
</comment>
<evidence type="ECO:0000259" key="17">
    <source>
        <dbReference type="Pfam" id="PF00561"/>
    </source>
</evidence>
<evidence type="ECO:0000256" key="9">
    <source>
        <dbReference type="ARBA" id="ARBA00055367"/>
    </source>
</evidence>
<comment type="function">
    <text evidence="9">Catalyzes the hydrolysis of a carbon-carbon bond in 4,5: 9,10-diseco-3-hydroxy-5,9,17-trioxoandrosta-1(10),2-diene-4-oate (4,9-DSHA) to yield 9,17-dioxo-1,2,3,4,10,19-hexanorandrostan-5-oate (DOHNAA) and 2-hydroxy-hexa-2,4-dienoate (HHD). Is also able to catalyze the hydrolysis of 2-hydroxy-6-oxo-6-phenylhexa-2,4-dienoic acid (HOPDA) and the synthetic analog 8-(2-chlorophenyl)-2-hydroxy-5-methyl-6-oxoocta-2,4-dienoic acid (HOPODA).</text>
</comment>
<evidence type="ECO:0000256" key="2">
    <source>
        <dbReference type="ARBA" id="ARBA00011738"/>
    </source>
</evidence>
<reference evidence="18 19" key="1">
    <citation type="journal article" date="2019" name="Emerg. Microbes Infect.">
        <title>Comprehensive subspecies identification of 175 nontuberculous mycobacteria species based on 7547 genomic profiles.</title>
        <authorList>
            <person name="Matsumoto Y."/>
            <person name="Kinjo T."/>
            <person name="Motooka D."/>
            <person name="Nabeya D."/>
            <person name="Jung N."/>
            <person name="Uechi K."/>
            <person name="Horii T."/>
            <person name="Iida T."/>
            <person name="Fujita J."/>
            <person name="Nakamura S."/>
        </authorList>
    </citation>
    <scope>NUCLEOTIDE SEQUENCE [LARGE SCALE GENOMIC DNA]</scope>
    <source>
        <strain evidence="18 19">JCM 14233</strain>
    </source>
</reference>
<dbReference type="OrthoDB" id="9801162at2"/>
<dbReference type="EC" id="3.7.1.8" evidence="12"/>
<dbReference type="AlphaFoldDB" id="A0A7I7MVN8"/>
<evidence type="ECO:0000256" key="5">
    <source>
        <dbReference type="ARBA" id="ARBA00022963"/>
    </source>
</evidence>
<evidence type="ECO:0000256" key="6">
    <source>
        <dbReference type="ARBA" id="ARBA00023098"/>
    </source>
</evidence>
<comment type="catalytic activity">
    <reaction evidence="8">
        <text>2,6-dioxo-6-phenylhexa-3-enoate + H2O = 2-oxopent-4-enoate + benzoate + H(+)</text>
        <dbReference type="Rhea" id="RHEA:17161"/>
        <dbReference type="ChEBI" id="CHEBI:11641"/>
        <dbReference type="ChEBI" id="CHEBI:15377"/>
        <dbReference type="ChEBI" id="CHEBI:15378"/>
        <dbReference type="ChEBI" id="CHEBI:16150"/>
        <dbReference type="ChEBI" id="CHEBI:64675"/>
        <dbReference type="EC" id="3.7.1.8"/>
    </reaction>
</comment>
<comment type="subunit">
    <text evidence="2">Homodimer.</text>
</comment>
<dbReference type="Gene3D" id="3.40.50.1820">
    <property type="entry name" value="alpha/beta hydrolase"/>
    <property type="match status" value="1"/>
</dbReference>
<sequence>MSQAATEDLTFESTSRFAEVDVDGPLRLHYHEAGEGNDQTVVLLHGGGPGASSWTNFARNIAVLARRFHVLAVDQPGYGHSDKRAEHGQFNRYAARALKGLFDRLGLGRVPLVGNSLGGGTAVRFALDYPDRAGRLVLMGPGGLSVNLFAPDPTEGVKKLSKFSIAPTRENLEAFLRVMVYDKSLITPELVDQRFALASTEESLTATRAMGNSFAGADFELGMMWREVYRLRQPVLLIWGREDRVNPLDGALVALKTIPRAQLHVFGQCGHWVQVEKFDEFNKLTTDFLGGAR</sequence>
<keyword evidence="4 18" id="KW-0378">Hydrolase</keyword>
<evidence type="ECO:0000256" key="8">
    <source>
        <dbReference type="ARBA" id="ARBA00052198"/>
    </source>
</evidence>
<evidence type="ECO:0000256" key="14">
    <source>
        <dbReference type="ARBA" id="ARBA00067131"/>
    </source>
</evidence>
<gene>
    <name evidence="18" type="primary">hsaD</name>
    <name evidence="18" type="ORF">MSHI_38530</name>
</gene>
<keyword evidence="6" id="KW-0443">Lipid metabolism</keyword>
<organism evidence="18 19">
    <name type="scientific">Mycobacterium shinjukuense</name>
    <dbReference type="NCBI Taxonomy" id="398694"/>
    <lineage>
        <taxon>Bacteria</taxon>
        <taxon>Bacillati</taxon>
        <taxon>Actinomycetota</taxon>
        <taxon>Actinomycetes</taxon>
        <taxon>Mycobacteriales</taxon>
        <taxon>Mycobacteriaceae</taxon>
        <taxon>Mycobacterium</taxon>
    </lineage>
</organism>
<dbReference type="RefSeq" id="WP_083047284.1">
    <property type="nucleotide sequence ID" value="NZ_AP022575.1"/>
</dbReference>
<keyword evidence="19" id="KW-1185">Reference proteome</keyword>
<dbReference type="InterPro" id="IPR054676">
    <property type="entry name" value="HsaD"/>
</dbReference>
<evidence type="ECO:0000313" key="18">
    <source>
        <dbReference type="EMBL" id="BBX75947.1"/>
    </source>
</evidence>
<dbReference type="InterPro" id="IPR029058">
    <property type="entry name" value="AB_hydrolase_fold"/>
</dbReference>
<evidence type="ECO:0000256" key="11">
    <source>
        <dbReference type="ARBA" id="ARBA00061590"/>
    </source>
</evidence>
<evidence type="ECO:0000256" key="7">
    <source>
        <dbReference type="ARBA" id="ARBA00050349"/>
    </source>
</evidence>
<dbReference type="InterPro" id="IPR000639">
    <property type="entry name" value="Epox_hydrolase-like"/>
</dbReference>
<evidence type="ECO:0000256" key="10">
    <source>
        <dbReference type="ARBA" id="ARBA00060577"/>
    </source>
</evidence>
<dbReference type="NCBIfam" id="NF045632">
    <property type="entry name" value="hydroxlase_HsaD"/>
    <property type="match status" value="1"/>
</dbReference>
<dbReference type="KEGG" id="mshj:MSHI_38530"/>
<evidence type="ECO:0000256" key="15">
    <source>
        <dbReference type="ARBA" id="ARBA00078478"/>
    </source>
</evidence>
<dbReference type="GO" id="GO:0016042">
    <property type="term" value="P:lipid catabolic process"/>
    <property type="evidence" value="ECO:0007669"/>
    <property type="project" value="UniProtKB-KW"/>
</dbReference>
<accession>A0A7I7MVN8</accession>
<name>A0A7I7MVN8_9MYCO</name>
<evidence type="ECO:0000256" key="3">
    <source>
        <dbReference type="ARBA" id="ARBA00022797"/>
    </source>
</evidence>